<comment type="caution">
    <text evidence="1">The sequence shown here is derived from an EMBL/GenBank/DDBJ whole genome shotgun (WGS) entry which is preliminary data.</text>
</comment>
<dbReference type="InterPro" id="IPR008792">
    <property type="entry name" value="PQQD"/>
</dbReference>
<sequence>MSVSIIQLEDKIQQEEGNLVSDMAGEKVMMSIRSGKYYNLGSMGGIIWESIASGQTVGQLIDDLTERYEVAREECQTQVLSFLQQLKQEGLISLLSE</sequence>
<dbReference type="RefSeq" id="WP_199017758.1">
    <property type="nucleotide sequence ID" value="NZ_JAELUP010000005.1"/>
</dbReference>
<keyword evidence="2" id="KW-1185">Reference proteome</keyword>
<reference evidence="1" key="1">
    <citation type="submission" date="2020-12" db="EMBL/GenBank/DDBJ databases">
        <authorList>
            <person name="Huq M.A."/>
        </authorList>
    </citation>
    <scope>NUCLEOTIDE SEQUENCE</scope>
    <source>
        <strain evidence="1">MAHUQ-46</strain>
    </source>
</reference>
<name>A0A934J4G4_9BACL</name>
<dbReference type="Pfam" id="PF05402">
    <property type="entry name" value="PqqD"/>
    <property type="match status" value="1"/>
</dbReference>
<dbReference type="EMBL" id="JAELUP010000005">
    <property type="protein sequence ID" value="MBJ6360245.1"/>
    <property type="molecule type" value="Genomic_DNA"/>
</dbReference>
<dbReference type="Proteomes" id="UP000640274">
    <property type="component" value="Unassembled WGS sequence"/>
</dbReference>
<protein>
    <submittedName>
        <fullName evidence="1">Lasso peptide biosynthesis PqqD family chaperone</fullName>
    </submittedName>
</protein>
<dbReference type="InterPro" id="IPR041881">
    <property type="entry name" value="PqqD_sf"/>
</dbReference>
<gene>
    <name evidence="1" type="ORF">JFN88_02775</name>
</gene>
<dbReference type="NCBIfam" id="NF033536">
    <property type="entry name" value="lasso_PqqD_Bac"/>
    <property type="match status" value="1"/>
</dbReference>
<evidence type="ECO:0000313" key="2">
    <source>
        <dbReference type="Proteomes" id="UP000640274"/>
    </source>
</evidence>
<evidence type="ECO:0000313" key="1">
    <source>
        <dbReference type="EMBL" id="MBJ6360245.1"/>
    </source>
</evidence>
<proteinExistence type="predicted"/>
<dbReference type="Gene3D" id="1.10.10.1150">
    <property type="entry name" value="Coenzyme PQQ synthesis protein D (PqqD)"/>
    <property type="match status" value="1"/>
</dbReference>
<dbReference type="AlphaFoldDB" id="A0A934J4G4"/>
<accession>A0A934J4G4</accession>
<organism evidence="1 2">
    <name type="scientific">Paenibacillus roseus</name>
    <dbReference type="NCBI Taxonomy" id="2798579"/>
    <lineage>
        <taxon>Bacteria</taxon>
        <taxon>Bacillati</taxon>
        <taxon>Bacillota</taxon>
        <taxon>Bacilli</taxon>
        <taxon>Bacillales</taxon>
        <taxon>Paenibacillaceae</taxon>
        <taxon>Paenibacillus</taxon>
    </lineage>
</organism>